<name>A0A0C9WIA7_9AGAR</name>
<sequence>MLVKRTNKTPKAPKKDQTSKGRSFQLASGRPPHPAQRTPRMAAKNSSMPFGFSTRRWNIDVPHWGSTPKEGARVETANVVVYHHGDEAGRW</sequence>
<reference evidence="2 3" key="1">
    <citation type="submission" date="2014-04" db="EMBL/GenBank/DDBJ databases">
        <authorList>
            <consortium name="DOE Joint Genome Institute"/>
            <person name="Kuo A."/>
            <person name="Kohler A."/>
            <person name="Nagy L.G."/>
            <person name="Floudas D."/>
            <person name="Copeland A."/>
            <person name="Barry K.W."/>
            <person name="Cichocki N."/>
            <person name="Veneault-Fourrey C."/>
            <person name="LaButti K."/>
            <person name="Lindquist E.A."/>
            <person name="Lipzen A."/>
            <person name="Lundell T."/>
            <person name="Morin E."/>
            <person name="Murat C."/>
            <person name="Sun H."/>
            <person name="Tunlid A."/>
            <person name="Henrissat B."/>
            <person name="Grigoriev I.V."/>
            <person name="Hibbett D.S."/>
            <person name="Martin F."/>
            <person name="Nordberg H.P."/>
            <person name="Cantor M.N."/>
            <person name="Hua S.X."/>
        </authorList>
    </citation>
    <scope>NUCLEOTIDE SEQUENCE [LARGE SCALE GENOMIC DNA]</scope>
    <source>
        <strain evidence="2 3">LaAM-08-1</strain>
    </source>
</reference>
<gene>
    <name evidence="2" type="ORF">K443DRAFT_685133</name>
</gene>
<evidence type="ECO:0000313" key="3">
    <source>
        <dbReference type="Proteomes" id="UP000054477"/>
    </source>
</evidence>
<dbReference type="OrthoDB" id="10576859at2759"/>
<evidence type="ECO:0000256" key="1">
    <source>
        <dbReference type="SAM" id="MobiDB-lite"/>
    </source>
</evidence>
<feature type="region of interest" description="Disordered" evidence="1">
    <location>
        <begin position="1"/>
        <end position="51"/>
    </location>
</feature>
<dbReference type="Proteomes" id="UP000054477">
    <property type="component" value="Unassembled WGS sequence"/>
</dbReference>
<protein>
    <submittedName>
        <fullName evidence="2">Uncharacterized protein</fullName>
    </submittedName>
</protein>
<dbReference type="AlphaFoldDB" id="A0A0C9WIA7"/>
<reference evidence="3" key="2">
    <citation type="submission" date="2015-01" db="EMBL/GenBank/DDBJ databases">
        <title>Evolutionary Origins and Diversification of the Mycorrhizal Mutualists.</title>
        <authorList>
            <consortium name="DOE Joint Genome Institute"/>
            <consortium name="Mycorrhizal Genomics Consortium"/>
            <person name="Kohler A."/>
            <person name="Kuo A."/>
            <person name="Nagy L.G."/>
            <person name="Floudas D."/>
            <person name="Copeland A."/>
            <person name="Barry K.W."/>
            <person name="Cichocki N."/>
            <person name="Veneault-Fourrey C."/>
            <person name="LaButti K."/>
            <person name="Lindquist E.A."/>
            <person name="Lipzen A."/>
            <person name="Lundell T."/>
            <person name="Morin E."/>
            <person name="Murat C."/>
            <person name="Riley R."/>
            <person name="Ohm R."/>
            <person name="Sun H."/>
            <person name="Tunlid A."/>
            <person name="Henrissat B."/>
            <person name="Grigoriev I.V."/>
            <person name="Hibbett D.S."/>
            <person name="Martin F."/>
        </authorList>
    </citation>
    <scope>NUCLEOTIDE SEQUENCE [LARGE SCALE GENOMIC DNA]</scope>
    <source>
        <strain evidence="3">LaAM-08-1</strain>
    </source>
</reference>
<feature type="compositionally biased region" description="Basic residues" evidence="1">
    <location>
        <begin position="1"/>
        <end position="12"/>
    </location>
</feature>
<evidence type="ECO:0000313" key="2">
    <source>
        <dbReference type="EMBL" id="KIJ92614.1"/>
    </source>
</evidence>
<keyword evidence="3" id="KW-1185">Reference proteome</keyword>
<dbReference type="HOGENOM" id="CLU_2427361_0_0_1"/>
<proteinExistence type="predicted"/>
<accession>A0A0C9WIA7</accession>
<organism evidence="2 3">
    <name type="scientific">Laccaria amethystina LaAM-08-1</name>
    <dbReference type="NCBI Taxonomy" id="1095629"/>
    <lineage>
        <taxon>Eukaryota</taxon>
        <taxon>Fungi</taxon>
        <taxon>Dikarya</taxon>
        <taxon>Basidiomycota</taxon>
        <taxon>Agaricomycotina</taxon>
        <taxon>Agaricomycetes</taxon>
        <taxon>Agaricomycetidae</taxon>
        <taxon>Agaricales</taxon>
        <taxon>Agaricineae</taxon>
        <taxon>Hydnangiaceae</taxon>
        <taxon>Laccaria</taxon>
    </lineage>
</organism>
<dbReference type="EMBL" id="KN838897">
    <property type="protein sequence ID" value="KIJ92614.1"/>
    <property type="molecule type" value="Genomic_DNA"/>
</dbReference>